<evidence type="ECO:0000256" key="1">
    <source>
        <dbReference type="ARBA" id="ARBA00022737"/>
    </source>
</evidence>
<keyword evidence="1" id="KW-0677">Repeat</keyword>
<dbReference type="SUPFAM" id="SSF81296">
    <property type="entry name" value="E set domains"/>
    <property type="match status" value="1"/>
</dbReference>
<feature type="repeat" description="ANK" evidence="3">
    <location>
        <begin position="958"/>
        <end position="990"/>
    </location>
</feature>
<dbReference type="SMART" id="SM00248">
    <property type="entry name" value="ANK"/>
    <property type="match status" value="2"/>
</dbReference>
<dbReference type="InterPro" id="IPR002909">
    <property type="entry name" value="IPT_dom"/>
</dbReference>
<feature type="region of interest" description="Disordered" evidence="4">
    <location>
        <begin position="151"/>
        <end position="194"/>
    </location>
</feature>
<feature type="region of interest" description="Disordered" evidence="4">
    <location>
        <begin position="515"/>
        <end position="578"/>
    </location>
</feature>
<reference evidence="7 8" key="1">
    <citation type="journal article" date="2024" name="IMA Fungus">
        <title>IMA Genome - F19 : A genome assembly and annotation guide to empower mycologists, including annotated draft genome sequences of Ceratocystis pirilliformis, Diaporthe australafricana, Fusarium ophioides, Paecilomyces lecythidis, and Sporothrix stenoceras.</title>
        <authorList>
            <person name="Aylward J."/>
            <person name="Wilson A.M."/>
            <person name="Visagie C.M."/>
            <person name="Spraker J."/>
            <person name="Barnes I."/>
            <person name="Buitendag C."/>
            <person name="Ceriani C."/>
            <person name="Del Mar Angel L."/>
            <person name="du Plessis D."/>
            <person name="Fuchs T."/>
            <person name="Gasser K."/>
            <person name="Kramer D."/>
            <person name="Li W."/>
            <person name="Munsamy K."/>
            <person name="Piso A."/>
            <person name="Price J.L."/>
            <person name="Sonnekus B."/>
            <person name="Thomas C."/>
            <person name="van der Nest A."/>
            <person name="van Dijk A."/>
            <person name="van Heerden A."/>
            <person name="van Vuuren N."/>
            <person name="Yilmaz N."/>
            <person name="Duong T.A."/>
            <person name="van der Merwe N.A."/>
            <person name="Wingfield M.J."/>
            <person name="Wingfield B.D."/>
        </authorList>
    </citation>
    <scope>NUCLEOTIDE SEQUENCE [LARGE SCALE GENOMIC DNA]</scope>
    <source>
        <strain evidence="7 8">CMW 12675</strain>
    </source>
</reference>
<accession>A0ABR3YIP5</accession>
<evidence type="ECO:0000256" key="5">
    <source>
        <dbReference type="SAM" id="Phobius"/>
    </source>
</evidence>
<dbReference type="Pfam" id="PF13857">
    <property type="entry name" value="Ank_5"/>
    <property type="match status" value="1"/>
</dbReference>
<evidence type="ECO:0000313" key="7">
    <source>
        <dbReference type="EMBL" id="KAL1887742.1"/>
    </source>
</evidence>
<keyword evidence="2 3" id="KW-0040">ANK repeat</keyword>
<dbReference type="PANTHER" id="PTHR24126:SF14">
    <property type="entry name" value="ANK_REP_REGION DOMAIN-CONTAINING PROTEIN"/>
    <property type="match status" value="1"/>
</dbReference>
<evidence type="ECO:0000256" key="3">
    <source>
        <dbReference type="PROSITE-ProRule" id="PRU00023"/>
    </source>
</evidence>
<dbReference type="EMBL" id="JAWDJO010000299">
    <property type="protein sequence ID" value="KAL1887742.1"/>
    <property type="molecule type" value="Genomic_DNA"/>
</dbReference>
<feature type="region of interest" description="Disordered" evidence="4">
    <location>
        <begin position="868"/>
        <end position="889"/>
    </location>
</feature>
<name>A0ABR3YIP5_9PEZI</name>
<comment type="caution">
    <text evidence="7">The sequence shown here is derived from an EMBL/GenBank/DDBJ whole genome shotgun (WGS) entry which is preliminary data.</text>
</comment>
<protein>
    <submittedName>
        <fullName evidence="7">SPT3 Dosage dependent suppressor of Ty-induced promoter mutations-like protein</fullName>
    </submittedName>
</protein>
<feature type="compositionally biased region" description="Polar residues" evidence="4">
    <location>
        <begin position="1041"/>
        <end position="1057"/>
    </location>
</feature>
<dbReference type="CDD" id="cd00102">
    <property type="entry name" value="IPT"/>
    <property type="match status" value="1"/>
</dbReference>
<feature type="transmembrane region" description="Helical" evidence="5">
    <location>
        <begin position="1324"/>
        <end position="1343"/>
    </location>
</feature>
<dbReference type="InterPro" id="IPR036770">
    <property type="entry name" value="Ankyrin_rpt-contain_sf"/>
</dbReference>
<dbReference type="Pfam" id="PF25603">
    <property type="entry name" value="SPT23_MGA2_DBD"/>
    <property type="match status" value="1"/>
</dbReference>
<feature type="compositionally biased region" description="Low complexity" evidence="4">
    <location>
        <begin position="699"/>
        <end position="713"/>
    </location>
</feature>
<proteinExistence type="predicted"/>
<dbReference type="Proteomes" id="UP001583280">
    <property type="component" value="Unassembled WGS sequence"/>
</dbReference>
<dbReference type="Pfam" id="PF01833">
    <property type="entry name" value="TIG"/>
    <property type="match status" value="1"/>
</dbReference>
<evidence type="ECO:0000256" key="4">
    <source>
        <dbReference type="SAM" id="MobiDB-lite"/>
    </source>
</evidence>
<keyword evidence="5" id="KW-1133">Transmembrane helix</keyword>
<dbReference type="InterPro" id="IPR013783">
    <property type="entry name" value="Ig-like_fold"/>
</dbReference>
<dbReference type="SMART" id="SM00429">
    <property type="entry name" value="IPT"/>
    <property type="match status" value="1"/>
</dbReference>
<feature type="domain" description="IPT/TIG" evidence="6">
    <location>
        <begin position="742"/>
        <end position="830"/>
    </location>
</feature>
<evidence type="ECO:0000259" key="6">
    <source>
        <dbReference type="SMART" id="SM00429"/>
    </source>
</evidence>
<keyword evidence="5" id="KW-0812">Transmembrane</keyword>
<feature type="compositionally biased region" description="Low complexity" evidence="4">
    <location>
        <begin position="71"/>
        <end position="80"/>
    </location>
</feature>
<dbReference type="Gene3D" id="2.60.40.10">
    <property type="entry name" value="Immunoglobulins"/>
    <property type="match status" value="1"/>
</dbReference>
<dbReference type="InterPro" id="IPR014756">
    <property type="entry name" value="Ig_E-set"/>
</dbReference>
<feature type="compositionally biased region" description="Polar residues" evidence="4">
    <location>
        <begin position="1097"/>
        <end position="1112"/>
    </location>
</feature>
<feature type="region of interest" description="Disordered" evidence="4">
    <location>
        <begin position="1040"/>
        <end position="1060"/>
    </location>
</feature>
<feature type="repeat" description="ANK" evidence="3">
    <location>
        <begin position="925"/>
        <end position="957"/>
    </location>
</feature>
<gene>
    <name evidence="7" type="primary">SPT23</name>
    <name evidence="7" type="ORF">Cpir12675_006430</name>
</gene>
<feature type="region of interest" description="Disordered" evidence="4">
    <location>
        <begin position="1191"/>
        <end position="1227"/>
    </location>
</feature>
<feature type="region of interest" description="Disordered" evidence="4">
    <location>
        <begin position="53"/>
        <end position="111"/>
    </location>
</feature>
<dbReference type="PROSITE" id="PS50297">
    <property type="entry name" value="ANK_REP_REGION"/>
    <property type="match status" value="2"/>
</dbReference>
<keyword evidence="5" id="KW-0472">Membrane</keyword>
<dbReference type="InterPro" id="IPR002110">
    <property type="entry name" value="Ankyrin_rpt"/>
</dbReference>
<evidence type="ECO:0000313" key="8">
    <source>
        <dbReference type="Proteomes" id="UP001583280"/>
    </source>
</evidence>
<organism evidence="7 8">
    <name type="scientific">Ceratocystis pirilliformis</name>
    <dbReference type="NCBI Taxonomy" id="259994"/>
    <lineage>
        <taxon>Eukaryota</taxon>
        <taxon>Fungi</taxon>
        <taxon>Dikarya</taxon>
        <taxon>Ascomycota</taxon>
        <taxon>Pezizomycotina</taxon>
        <taxon>Sordariomycetes</taxon>
        <taxon>Hypocreomycetidae</taxon>
        <taxon>Microascales</taxon>
        <taxon>Ceratocystidaceae</taxon>
        <taxon>Ceratocystis</taxon>
    </lineage>
</organism>
<dbReference type="InterPro" id="IPR057962">
    <property type="entry name" value="SPT23_MGA2_DBD"/>
</dbReference>
<dbReference type="SUPFAM" id="SSF48403">
    <property type="entry name" value="Ankyrin repeat"/>
    <property type="match status" value="1"/>
</dbReference>
<feature type="compositionally biased region" description="Polar residues" evidence="4">
    <location>
        <begin position="1198"/>
        <end position="1210"/>
    </location>
</feature>
<dbReference type="Gene3D" id="1.25.40.20">
    <property type="entry name" value="Ankyrin repeat-containing domain"/>
    <property type="match status" value="1"/>
</dbReference>
<sequence length="1447" mass="155724">MASPGDPRSPSPAIMEDLDLLNDLNFNNPYSMDLADADSAAISTAKLFVSDVGALPQNHHQEMSPPDSDPESSTESTSPSNSGAGTRQSPSGTPPQQASIGPDSMAIDNLDDSSLDWNQETYIFGQQDSSKMHDASIMSDDVFNFSAFDSSSNAATNSQNSASITAAQPPSLPAQSTSHKRSRSQGAGLATACSSSPSAFYGNPITNPMASMQWLHGQNMGFQAPSQFSLGLLPMAGIAVAPFPLQQQSPQQQSEQQKQLATKLQPTTSGRFPYNLVIHPAPSKSRVETQLNIVISMDRLPERVTKLHLPTHSISKPKLLSKPSYIPQPESLELYCMVVCTSVVKNADILRKVLLRAAASGHPDIRDPNTAFAENDENHPKNGGEVHICSGCIQRERKRAARKKNKSVEDDELWSTNETRRIVVFNTFEVIEWSKMEESEHQGRWQAVIPMRIACYCRHHGEKEGFRVIMTVKDHMGNVLAQTMTENIMITDDHKTHPVETSDPNKAALRAATRVRQTRLRQPGNSRKSISGPPAAKSRPRRGSDDKVDLKPAISEDPEEPSTKRRKSSGSPKLPMTMAMTPIDTSQAQAQAQTQPQAHLQSHVQAQAVIAPLAPLAANISAPAVSGPAIATPITSHRSSVSPFTPAMQLPYGTDNLTSPVQGLPMHGLSVQSPINDHSLFSPDSQVGTLDAINMLQFSNSTSSSARQSRDPSPGLMQTTRPSLHTSHGMMGMTPVAPQATHPYIQKVVPAEGSKCGGSEVTVLGVGFRPGMRVMFGDRESTTTNFWGENTLLCRSPPSRSAGVVRVTVAPEVGIQVPHPQNPQAIFKYLDDDGEQLIRMALTILNHKMNGKMEDADSVARRVFNSAGSGLESSDNGNSRHTSNSGGVSYNLNISDTEAMVMKCLENIDLCTSIHIPQFDLKGPSGQTMLHLSSSLGFDRVVAGLLARGANPNTRDKAGYTPLHLAALNNHVEIVRRLIVNRADVMIESGTGYRAADLTSEGEISDVLSPQSQLRRSVSDLNLSIASSEDSIESLPRMLITQGNSPSENPAEQSPEYSSFEDDEFYASSLNLDVNEADVEDGQAQISSNTVAATATRLNTRDLQGGSASTDSDGQERQAPDSPGVAAQLTAQLQQLQQTMAEHLPALMQFRNLTNLPNLPHLPNLPQIPGFPADYQAMRRLGQYLTLSGQRPEATGTVGDQQSTARQNSPDAPPAYDEIFPGGDTKAPRSAEEAAARLALQINAAKESRPATIASMEISKEQEVEIEEIPINADDEQNELATNGKNSDVLTIGPKNAITKEQQMSFLRVYHAKNTGLGADRNLWLVWIPLLVLMIFAMFATTYPHTVGRLWASALDYFGVPQDSMARDLGLPVANMLALTKLSDVLGTAVAAATSSQATPAAAVEEAAAGSVDKFKGSDATGGSSQTDDRVVAVPDNLQHHAVGVVA</sequence>
<keyword evidence="8" id="KW-1185">Reference proteome</keyword>
<feature type="compositionally biased region" description="Low complexity" evidence="4">
    <location>
        <begin position="151"/>
        <end position="168"/>
    </location>
</feature>
<feature type="region of interest" description="Disordered" evidence="4">
    <location>
        <begin position="699"/>
        <end position="722"/>
    </location>
</feature>
<feature type="region of interest" description="Disordered" evidence="4">
    <location>
        <begin position="1097"/>
        <end position="1126"/>
    </location>
</feature>
<evidence type="ECO:0000256" key="2">
    <source>
        <dbReference type="ARBA" id="ARBA00023043"/>
    </source>
</evidence>
<feature type="compositionally biased region" description="Polar residues" evidence="4">
    <location>
        <begin position="81"/>
        <end position="99"/>
    </location>
</feature>
<dbReference type="PROSITE" id="PS50088">
    <property type="entry name" value="ANK_REPEAT"/>
    <property type="match status" value="2"/>
</dbReference>
<dbReference type="PANTHER" id="PTHR24126">
    <property type="entry name" value="ANKYRIN REPEAT, PH AND SEC7 DOMAIN CONTAINING PROTEIN SECG-RELATED"/>
    <property type="match status" value="1"/>
</dbReference>